<protein>
    <submittedName>
        <fullName evidence="1">Uncharacterized protein</fullName>
    </submittedName>
</protein>
<dbReference type="Proteomes" id="UP000004221">
    <property type="component" value="Unassembled WGS sequence"/>
</dbReference>
<evidence type="ECO:0000313" key="2">
    <source>
        <dbReference type="Proteomes" id="UP000004221"/>
    </source>
</evidence>
<reference evidence="1 2" key="1">
    <citation type="journal article" date="2012" name="ISME J.">
        <title>Nitrification expanded: discovery, physiology and genomics of a nitrite-oxidizing bacterium from the phylum Chloroflexi.</title>
        <authorList>
            <person name="Sorokin D.Y."/>
            <person name="Lucker S."/>
            <person name="Vejmelkova D."/>
            <person name="Kostrikina N.A."/>
            <person name="Kleerebezem R."/>
            <person name="Rijpstra W.I."/>
            <person name="Damste J.S."/>
            <person name="Le Paslier D."/>
            <person name="Muyzer G."/>
            <person name="Wagner M."/>
            <person name="van Loosdrecht M.C."/>
            <person name="Daims H."/>
        </authorList>
    </citation>
    <scope>NUCLEOTIDE SEQUENCE [LARGE SCALE GENOMIC DNA]</scope>
    <source>
        <strain evidence="2">none</strain>
    </source>
</reference>
<dbReference type="EMBL" id="CAGS01000723">
    <property type="protein sequence ID" value="CCF86204.1"/>
    <property type="molecule type" value="Genomic_DNA"/>
</dbReference>
<organism evidence="1 2">
    <name type="scientific">Nitrolancea hollandica Lb</name>
    <dbReference type="NCBI Taxonomy" id="1129897"/>
    <lineage>
        <taxon>Bacteria</taxon>
        <taxon>Pseudomonadati</taxon>
        <taxon>Thermomicrobiota</taxon>
        <taxon>Thermomicrobia</taxon>
        <taxon>Sphaerobacterales</taxon>
        <taxon>Sphaerobacterineae</taxon>
        <taxon>Sphaerobacteraceae</taxon>
        <taxon>Nitrolancea</taxon>
    </lineage>
</organism>
<dbReference type="RefSeq" id="WP_008481889.1">
    <property type="nucleotide sequence ID" value="NZ_CAGS01000723.1"/>
</dbReference>
<proteinExistence type="predicted"/>
<dbReference type="AlphaFoldDB" id="I4ENE1"/>
<keyword evidence="2" id="KW-1185">Reference proteome</keyword>
<comment type="caution">
    <text evidence="1">The sequence shown here is derived from an EMBL/GenBank/DDBJ whole genome shotgun (WGS) entry which is preliminary data.</text>
</comment>
<gene>
    <name evidence="1" type="ORF">NITHO_870004</name>
</gene>
<evidence type="ECO:0000313" key="1">
    <source>
        <dbReference type="EMBL" id="CCF86204.1"/>
    </source>
</evidence>
<name>I4ENE1_9BACT</name>
<sequence>MRQKRFPHSSLVELAVLGVIVLILVTVGVASKLSRSDGAELSPAATPAASPGIDATPDVGQVIALPSSSSLSGGLTLVRTDKAPAISEQEAVKIIHDYGVPIGENRDGQVVTYTATYGIGTLGRSGGPGLPWWGVRNIPLKGTDVVLDHVEHRPMWIIDCDNMYAVGTQATFKHGVYAVDDQTGTILAIWFYDQVSSFDVPVDTGG</sequence>
<accession>I4ENE1</accession>
<dbReference type="OrthoDB" id="172985at2"/>